<gene>
    <name evidence="2" type="ORF">CSUB01_12210</name>
</gene>
<dbReference type="Proteomes" id="UP000027238">
    <property type="component" value="Unassembled WGS sequence"/>
</dbReference>
<accession>A0A066XBS3</accession>
<feature type="compositionally biased region" description="Low complexity" evidence="1">
    <location>
        <begin position="364"/>
        <end position="388"/>
    </location>
</feature>
<dbReference type="HOGENOM" id="CLU_320285_0_0_1"/>
<evidence type="ECO:0000313" key="3">
    <source>
        <dbReference type="Proteomes" id="UP000027238"/>
    </source>
</evidence>
<keyword evidence="3" id="KW-1185">Reference proteome</keyword>
<feature type="region of interest" description="Disordered" evidence="1">
    <location>
        <begin position="457"/>
        <end position="505"/>
    </location>
</feature>
<feature type="region of interest" description="Disordered" evidence="1">
    <location>
        <begin position="423"/>
        <end position="442"/>
    </location>
</feature>
<feature type="compositionally biased region" description="Polar residues" evidence="1">
    <location>
        <begin position="423"/>
        <end position="437"/>
    </location>
</feature>
<evidence type="ECO:0000313" key="2">
    <source>
        <dbReference type="EMBL" id="KDN65094.1"/>
    </source>
</evidence>
<name>A0A066XBS3_COLSU</name>
<reference evidence="3" key="1">
    <citation type="journal article" date="2014" name="Genome Announc.">
        <title>Draft genome sequence of Colletotrichum sublineola, a destructive pathogen of cultivated sorghum.</title>
        <authorList>
            <person name="Baroncelli R."/>
            <person name="Sanz-Martin J.M."/>
            <person name="Rech G.E."/>
            <person name="Sukno S.A."/>
            <person name="Thon M.R."/>
        </authorList>
    </citation>
    <scope>NUCLEOTIDE SEQUENCE [LARGE SCALE GENOMIC DNA]</scope>
    <source>
        <strain evidence="3">TX430BB</strain>
    </source>
</reference>
<comment type="caution">
    <text evidence="2">The sequence shown here is derived from an EMBL/GenBank/DDBJ whole genome shotgun (WGS) entry which is preliminary data.</text>
</comment>
<feature type="compositionally biased region" description="Acidic residues" evidence="1">
    <location>
        <begin position="277"/>
        <end position="288"/>
    </location>
</feature>
<feature type="compositionally biased region" description="Polar residues" evidence="1">
    <location>
        <begin position="316"/>
        <end position="327"/>
    </location>
</feature>
<dbReference type="eggNOG" id="ENOG502T43B">
    <property type="taxonomic scope" value="Eukaryota"/>
</dbReference>
<organism evidence="2 3">
    <name type="scientific">Colletotrichum sublineola</name>
    <name type="common">Sorghum anthracnose fungus</name>
    <dbReference type="NCBI Taxonomy" id="1173701"/>
    <lineage>
        <taxon>Eukaryota</taxon>
        <taxon>Fungi</taxon>
        <taxon>Dikarya</taxon>
        <taxon>Ascomycota</taxon>
        <taxon>Pezizomycotina</taxon>
        <taxon>Sordariomycetes</taxon>
        <taxon>Hypocreomycetidae</taxon>
        <taxon>Glomerellales</taxon>
        <taxon>Glomerellaceae</taxon>
        <taxon>Colletotrichum</taxon>
        <taxon>Colletotrichum graminicola species complex</taxon>
    </lineage>
</organism>
<dbReference type="AlphaFoldDB" id="A0A066XBS3"/>
<proteinExistence type="predicted"/>
<feature type="compositionally biased region" description="Acidic residues" evidence="1">
    <location>
        <begin position="297"/>
        <end position="308"/>
    </location>
</feature>
<feature type="compositionally biased region" description="Basic and acidic residues" evidence="1">
    <location>
        <begin position="259"/>
        <end position="276"/>
    </location>
</feature>
<feature type="region of interest" description="Disordered" evidence="1">
    <location>
        <begin position="1"/>
        <end position="28"/>
    </location>
</feature>
<sequence>MTSSRPVPLHRDELSSCGAPRSPALTASTRGRFATASKLTQKFRLLVELEPITSPDDDDDDLVPLPPPAIEQSSKLHRDPAVVGSVSSIDLYKGFVGEITSIHHATLVDQLRPIVKEILLSFEDEDAARVSTHFVIDGPKLRRANRIVEQGLSEEARRRRIHEARNANRRSRRNQQLPGVQATVRRMCGRNAQLPGGTLITSLSFQSCKTLIRIINSAQSQGMSVYSLWHEPSGILFDTKYTTRALESAYHYHFGSDNNSKKSQETKVISRDQQREDDCDASEAEDYFDYNTAGADDNNDDDHDEDGGALDCNHVQAKNQKLDQVSPGNGGDSLVGRPDMADSSQLKQEEPNDPEEPEDERRAPQSFPSSPSPLPLDLSTSPLLTPQPKRLWIQDIEHTSGLDGKPHQLPDRPTLDLAVIQPDPQTVSDVKTNNTASPLGHSRKLSLQHPIQQQPINQHMDKSPSQQIGDETPTIDSLPAAQSSTESVEAVPSAPSAKRRSELERALPTSKRCRINVHQTEVDLKRLTSGQCLNDAEVFALMKIVAALCPLSVHVLDPLLTDGSCVRLPARVKDALPKLTEGIVLAPLHLKSAYHWILAVPRPDSTCILDSLPSEGSRTELTSKVNHLRGLLRDGDDETAVGDNAEHSAFPVEYIGCTRQMNGTDCGVAVIVNAVQILSGSSTSYDKPSDFSVWRRVLAALANADTGVSLVNKQDFASLFTAVPTPSMLGPQPAAHPEHMTSLECEQWCSAMMDYVGSLGAWKNEQMQRTEAAHVQMLQVLGDIGNTLAQLRQAGTLQWKPGFSLKAANSGPRPLNPLQNEIEEAIWCYECAYSAFSNSRFADRDRDGSLMRGLDDLRQLNVKRSDTLSRLDRVTAIINADVEWLRQTGGPEAETRGGEAQELKMN</sequence>
<evidence type="ECO:0008006" key="4">
    <source>
        <dbReference type="Google" id="ProtNLM"/>
    </source>
</evidence>
<feature type="region of interest" description="Disordered" evidence="1">
    <location>
        <begin position="255"/>
        <end position="392"/>
    </location>
</feature>
<evidence type="ECO:0000256" key="1">
    <source>
        <dbReference type="SAM" id="MobiDB-lite"/>
    </source>
</evidence>
<dbReference type="InterPro" id="IPR038765">
    <property type="entry name" value="Papain-like_cys_pep_sf"/>
</dbReference>
<dbReference type="SUPFAM" id="SSF54001">
    <property type="entry name" value="Cysteine proteinases"/>
    <property type="match status" value="1"/>
</dbReference>
<dbReference type="STRING" id="1173701.A0A066XBS3"/>
<dbReference type="Gene3D" id="3.40.395.10">
    <property type="entry name" value="Adenoviral Proteinase, Chain A"/>
    <property type="match status" value="1"/>
</dbReference>
<protein>
    <recommendedName>
        <fullName evidence="4">Ubiquitin-like protease family profile domain-containing protein</fullName>
    </recommendedName>
</protein>
<dbReference type="EMBL" id="JMSE01001062">
    <property type="protein sequence ID" value="KDN65094.1"/>
    <property type="molecule type" value="Genomic_DNA"/>
</dbReference>
<dbReference type="OrthoDB" id="4851860at2759"/>